<sequence length="531" mass="59088">MSLDKDKKLAEVLRAGFVALNGGDAKRAAECCRAAMGIDRDNPEVHFLVGLVALDMDDMRTAASAFGSVTKLSPSHAAAWAQLARIFMRMGQPARAEQALVKATMAGTDDPAVEDLIGVVASLLGNQREAKKWYQRAATKAPDRAAYGVNLASAQTFLGETDDAEKTLNNLLSRHGDIAQAHWLLSSLRKAETTDRADILMDKANRAKDAHSKAFLGYAAGKEYEDCEAWSEAFSAFSLGAKAKHSTLTFDEKKEDAMFAALMNIFSKDWAEKRRAGHDDPAPIFVVGQPRTGTTLIERIITSHSMVESAGELQQFGLSVHRLSKGSFKDRWTPEAIEASATIDPAALGREYLRASMPMRKNAAHFVDKLPGNYLHVPLILAALPNARIVHLTRDPMDSCFASFKQLFAEAYHHSYDQAEMARHHLRYARLMAHWREVFPGQFLDVSYEKTVSDLEPNARRLIDFLGLRWEDQCLEFHTQRSAVATASAVQVREKLHQRSVGRWRCYDNKLAPMETILREAGNFQSFDSNM</sequence>
<evidence type="ECO:0000313" key="3">
    <source>
        <dbReference type="EMBL" id="MEX6634435.1"/>
    </source>
</evidence>
<dbReference type="Proteomes" id="UP001560685">
    <property type="component" value="Unassembled WGS sequence"/>
</dbReference>
<protein>
    <submittedName>
        <fullName evidence="3">Sulfotransferase</fullName>
    </submittedName>
</protein>
<dbReference type="PROSITE" id="PS50005">
    <property type="entry name" value="TPR"/>
    <property type="match status" value="1"/>
</dbReference>
<dbReference type="Pfam" id="PF13469">
    <property type="entry name" value="Sulfotransfer_3"/>
    <property type="match status" value="1"/>
</dbReference>
<keyword evidence="1" id="KW-0808">Transferase</keyword>
<feature type="repeat" description="TPR" evidence="2">
    <location>
        <begin position="43"/>
        <end position="76"/>
    </location>
</feature>
<dbReference type="InterPro" id="IPR011990">
    <property type="entry name" value="TPR-like_helical_dom_sf"/>
</dbReference>
<dbReference type="PANTHER" id="PTHR12788:SF10">
    <property type="entry name" value="PROTEIN-TYROSINE SULFOTRANSFERASE"/>
    <property type="match status" value="1"/>
</dbReference>
<evidence type="ECO:0000313" key="4">
    <source>
        <dbReference type="Proteomes" id="UP001560685"/>
    </source>
</evidence>
<dbReference type="SMART" id="SM00028">
    <property type="entry name" value="TPR"/>
    <property type="match status" value="4"/>
</dbReference>
<dbReference type="InterPro" id="IPR027417">
    <property type="entry name" value="P-loop_NTPase"/>
</dbReference>
<dbReference type="Pfam" id="PF14559">
    <property type="entry name" value="TPR_19"/>
    <property type="match status" value="1"/>
</dbReference>
<comment type="caution">
    <text evidence="3">The sequence shown here is derived from an EMBL/GenBank/DDBJ whole genome shotgun (WGS) entry which is preliminary data.</text>
</comment>
<dbReference type="SUPFAM" id="SSF48452">
    <property type="entry name" value="TPR-like"/>
    <property type="match status" value="1"/>
</dbReference>
<dbReference type="RefSeq" id="WP_369314419.1">
    <property type="nucleotide sequence ID" value="NZ_JBEHZE010000001.1"/>
</dbReference>
<reference evidence="3 4" key="1">
    <citation type="submission" date="2024-05" db="EMBL/GenBank/DDBJ databases">
        <title>Three bacterial strains, DH-69, EH-24, and ECK-19 isolated from coastal sediments.</title>
        <authorList>
            <person name="Ye Y.-Q."/>
            <person name="Du Z.-J."/>
        </authorList>
    </citation>
    <scope>NUCLEOTIDE SEQUENCE [LARGE SCALE GENOMIC DNA]</scope>
    <source>
        <strain evidence="3 4">ECK-19</strain>
    </source>
</reference>
<dbReference type="InterPro" id="IPR026634">
    <property type="entry name" value="TPST-like"/>
</dbReference>
<dbReference type="Gene3D" id="1.25.40.10">
    <property type="entry name" value="Tetratricopeptide repeat domain"/>
    <property type="match status" value="1"/>
</dbReference>
<dbReference type="EMBL" id="JBEHZE010000001">
    <property type="protein sequence ID" value="MEX6634435.1"/>
    <property type="molecule type" value="Genomic_DNA"/>
</dbReference>
<keyword evidence="4" id="KW-1185">Reference proteome</keyword>
<keyword evidence="2" id="KW-0802">TPR repeat</keyword>
<name>A0ABV3Z6I7_9PROT</name>
<dbReference type="Gene3D" id="3.40.50.300">
    <property type="entry name" value="P-loop containing nucleotide triphosphate hydrolases"/>
    <property type="match status" value="1"/>
</dbReference>
<dbReference type="InterPro" id="IPR019734">
    <property type="entry name" value="TPR_rpt"/>
</dbReference>
<organism evidence="3 4">
    <name type="scientific">Hyphococcus lacteus</name>
    <dbReference type="NCBI Taxonomy" id="3143536"/>
    <lineage>
        <taxon>Bacteria</taxon>
        <taxon>Pseudomonadati</taxon>
        <taxon>Pseudomonadota</taxon>
        <taxon>Alphaproteobacteria</taxon>
        <taxon>Parvularculales</taxon>
        <taxon>Parvularculaceae</taxon>
        <taxon>Hyphococcus</taxon>
    </lineage>
</organism>
<dbReference type="SUPFAM" id="SSF52540">
    <property type="entry name" value="P-loop containing nucleoside triphosphate hydrolases"/>
    <property type="match status" value="1"/>
</dbReference>
<accession>A0ABV3Z6I7</accession>
<evidence type="ECO:0000256" key="1">
    <source>
        <dbReference type="ARBA" id="ARBA00022679"/>
    </source>
</evidence>
<gene>
    <name evidence="3" type="ORF">ABFZ84_12840</name>
</gene>
<proteinExistence type="predicted"/>
<evidence type="ECO:0000256" key="2">
    <source>
        <dbReference type="PROSITE-ProRule" id="PRU00339"/>
    </source>
</evidence>
<dbReference type="PANTHER" id="PTHR12788">
    <property type="entry name" value="PROTEIN-TYROSINE SULFOTRANSFERASE 2"/>
    <property type="match status" value="1"/>
</dbReference>